<reference evidence="2" key="1">
    <citation type="submission" date="2022-10" db="EMBL/GenBank/DDBJ databases">
        <title>Fusarium specimens isolated from Avocado Roots.</title>
        <authorList>
            <person name="Stajich J."/>
            <person name="Roper C."/>
            <person name="Heimlech-Rivalta G."/>
        </authorList>
    </citation>
    <scope>NUCLEOTIDE SEQUENCE</scope>
    <source>
        <strain evidence="2">CF00143</strain>
    </source>
</reference>
<dbReference type="PANTHER" id="PTHR24148:SF73">
    <property type="entry name" value="HET DOMAIN PROTEIN (AFU_ORTHOLOGUE AFUA_8G01020)"/>
    <property type="match status" value="1"/>
</dbReference>
<dbReference type="PANTHER" id="PTHR24148">
    <property type="entry name" value="ANKYRIN REPEAT DOMAIN-CONTAINING PROTEIN 39 HOMOLOG-RELATED"/>
    <property type="match status" value="1"/>
</dbReference>
<dbReference type="InterPro" id="IPR052895">
    <property type="entry name" value="HetReg/Transcr_Mod"/>
</dbReference>
<sequence length="230" mass="25994">MAPATGEADHRLYPPLDRNSGEIRLIEIAPIEPDGTTCCYLHTVTLTPETRYTCLSYVWGDPSITEEIIVNGVRKKITVNLATALKHVKNHWVKIGSMSNSGRLSSSFRLWADALCINQDDPLERGHQVRLMADIYSSADMVLAWLSSNDQEVKLGFDILGEVLRMPDGTSWDTSYRKNLPPFLLPENSGLREGNAQLRPDEPLAHLRQFWKLRFWSRQQTPSANVFAKS</sequence>
<gene>
    <name evidence="2" type="ORF">NW766_000793</name>
</gene>
<dbReference type="AlphaFoldDB" id="A0A9W8Q3D0"/>
<evidence type="ECO:0000259" key="1">
    <source>
        <dbReference type="Pfam" id="PF06985"/>
    </source>
</evidence>
<proteinExistence type="predicted"/>
<feature type="domain" description="Heterokaryon incompatibility" evidence="1">
    <location>
        <begin position="52"/>
        <end position="170"/>
    </location>
</feature>
<dbReference type="Pfam" id="PF06985">
    <property type="entry name" value="HET"/>
    <property type="match status" value="1"/>
</dbReference>
<protein>
    <recommendedName>
        <fullName evidence="1">Heterokaryon incompatibility domain-containing protein</fullName>
    </recommendedName>
</protein>
<dbReference type="Proteomes" id="UP001152130">
    <property type="component" value="Unassembled WGS sequence"/>
</dbReference>
<dbReference type="InterPro" id="IPR010730">
    <property type="entry name" value="HET"/>
</dbReference>
<dbReference type="EMBL" id="JAPDHF010000001">
    <property type="protein sequence ID" value="KAJ4024556.1"/>
    <property type="molecule type" value="Genomic_DNA"/>
</dbReference>
<comment type="caution">
    <text evidence="2">The sequence shown here is derived from an EMBL/GenBank/DDBJ whole genome shotgun (WGS) entry which is preliminary data.</text>
</comment>
<name>A0A9W8Q3D0_9HYPO</name>
<evidence type="ECO:0000313" key="2">
    <source>
        <dbReference type="EMBL" id="KAJ4024556.1"/>
    </source>
</evidence>
<organism evidence="2 3">
    <name type="scientific">Fusarium irregulare</name>
    <dbReference type="NCBI Taxonomy" id="2494466"/>
    <lineage>
        <taxon>Eukaryota</taxon>
        <taxon>Fungi</taxon>
        <taxon>Dikarya</taxon>
        <taxon>Ascomycota</taxon>
        <taxon>Pezizomycotina</taxon>
        <taxon>Sordariomycetes</taxon>
        <taxon>Hypocreomycetidae</taxon>
        <taxon>Hypocreales</taxon>
        <taxon>Nectriaceae</taxon>
        <taxon>Fusarium</taxon>
        <taxon>Fusarium incarnatum-equiseti species complex</taxon>
    </lineage>
</organism>
<evidence type="ECO:0000313" key="3">
    <source>
        <dbReference type="Proteomes" id="UP001152130"/>
    </source>
</evidence>
<keyword evidence="3" id="KW-1185">Reference proteome</keyword>
<accession>A0A9W8Q3D0</accession>